<dbReference type="GO" id="GO:0005737">
    <property type="term" value="C:cytoplasm"/>
    <property type="evidence" value="ECO:0007669"/>
    <property type="project" value="TreeGrafter"/>
</dbReference>
<dbReference type="PANTHER" id="PTHR14738">
    <property type="entry name" value="ZINC FINGER CCCH DOMAIN-CONTAINING PROTEIN 14"/>
    <property type="match status" value="1"/>
</dbReference>
<dbReference type="Proteomes" id="UP000006038">
    <property type="component" value="Chromosome 8"/>
</dbReference>
<evidence type="ECO:0000313" key="3">
    <source>
        <dbReference type="EnsemblPlants" id="OB08G26680.1"/>
    </source>
</evidence>
<dbReference type="GO" id="GO:0043488">
    <property type="term" value="P:regulation of mRNA stability"/>
    <property type="evidence" value="ECO:0007669"/>
    <property type="project" value="InterPro"/>
</dbReference>
<evidence type="ECO:0000256" key="1">
    <source>
        <dbReference type="PROSITE-ProRule" id="PRU00176"/>
    </source>
</evidence>
<sequence>MNVDFASNDDINKDDGITRYESSDSQLGAYSSVVEKKDIFMKQSVEPKKSMMRHSCLIKEEQPGSSSSISMSKTVVVPVNANTMEPSNYETPKDVHVVEKTDITPMNISLTSLTSNINKLTHGEVQKDSQRPTIATSVMSPYSTAHPTENANSRTLYVSNVHFGATKDALSRHFNQFGAVLRVIIVTNAATRQPTGSAYVEFLHRDSAERAMSLNGTSFMACLLKVVKWSSHEAAHFGGWPSGRRSIMYSWHSRMVYPRGVPSSIFRGRAPIKVGARSLQWRREPSIADSTTGAKPGMTVELSPTEQVLPPTT</sequence>
<dbReference type="GO" id="GO:0005634">
    <property type="term" value="C:nucleus"/>
    <property type="evidence" value="ECO:0007669"/>
    <property type="project" value="TreeGrafter"/>
</dbReference>
<name>J3MU87_ORYBR</name>
<dbReference type="STRING" id="4533.J3MU87"/>
<accession>J3MU87</accession>
<dbReference type="Gene3D" id="3.30.70.330">
    <property type="match status" value="1"/>
</dbReference>
<dbReference type="InterPro" id="IPR000504">
    <property type="entry name" value="RRM_dom"/>
</dbReference>
<dbReference type="Pfam" id="PF00076">
    <property type="entry name" value="RRM_1"/>
    <property type="match status" value="1"/>
</dbReference>
<evidence type="ECO:0000313" key="4">
    <source>
        <dbReference type="Proteomes" id="UP000006038"/>
    </source>
</evidence>
<keyword evidence="1" id="KW-0694">RNA-binding</keyword>
<dbReference type="GO" id="GO:0008143">
    <property type="term" value="F:poly(A) binding"/>
    <property type="evidence" value="ECO:0007669"/>
    <property type="project" value="InterPro"/>
</dbReference>
<dbReference type="SUPFAM" id="SSF54928">
    <property type="entry name" value="RNA-binding domain, RBD"/>
    <property type="match status" value="1"/>
</dbReference>
<dbReference type="EnsemblPlants" id="OB08G26680.1">
    <property type="protein sequence ID" value="OB08G26680.1"/>
    <property type="gene ID" value="OB08G26680"/>
</dbReference>
<dbReference type="InterPro" id="IPR040366">
    <property type="entry name" value="Nab2/ZC3H14"/>
</dbReference>
<dbReference type="InterPro" id="IPR035979">
    <property type="entry name" value="RBD_domain_sf"/>
</dbReference>
<dbReference type="eggNOG" id="KOG3702">
    <property type="taxonomic scope" value="Eukaryota"/>
</dbReference>
<protein>
    <recommendedName>
        <fullName evidence="2">RRM domain-containing protein</fullName>
    </recommendedName>
</protein>
<organism evidence="3">
    <name type="scientific">Oryza brachyantha</name>
    <name type="common">malo sina</name>
    <dbReference type="NCBI Taxonomy" id="4533"/>
    <lineage>
        <taxon>Eukaryota</taxon>
        <taxon>Viridiplantae</taxon>
        <taxon>Streptophyta</taxon>
        <taxon>Embryophyta</taxon>
        <taxon>Tracheophyta</taxon>
        <taxon>Spermatophyta</taxon>
        <taxon>Magnoliopsida</taxon>
        <taxon>Liliopsida</taxon>
        <taxon>Poales</taxon>
        <taxon>Poaceae</taxon>
        <taxon>BOP clade</taxon>
        <taxon>Oryzoideae</taxon>
        <taxon>Oryzeae</taxon>
        <taxon>Oryzinae</taxon>
        <taxon>Oryza</taxon>
    </lineage>
</organism>
<dbReference type="PANTHER" id="PTHR14738:SF32">
    <property type="entry name" value="RNA BINDING (RRM_RBD_RNP MOTIFS) FAMILY PROTEIN"/>
    <property type="match status" value="1"/>
</dbReference>
<dbReference type="AlphaFoldDB" id="J3MU87"/>
<dbReference type="Gramene" id="OB08G26680.1">
    <property type="protein sequence ID" value="OB08G26680.1"/>
    <property type="gene ID" value="OB08G26680"/>
</dbReference>
<reference evidence="3" key="2">
    <citation type="submission" date="2013-04" db="UniProtKB">
        <authorList>
            <consortium name="EnsemblPlants"/>
        </authorList>
    </citation>
    <scope>IDENTIFICATION</scope>
</reference>
<dbReference type="PROSITE" id="PS50102">
    <property type="entry name" value="RRM"/>
    <property type="match status" value="1"/>
</dbReference>
<dbReference type="CDD" id="cd00590">
    <property type="entry name" value="RRM_SF"/>
    <property type="match status" value="1"/>
</dbReference>
<dbReference type="SMART" id="SM00360">
    <property type="entry name" value="RRM"/>
    <property type="match status" value="1"/>
</dbReference>
<reference evidence="3" key="1">
    <citation type="journal article" date="2013" name="Nat. Commun.">
        <title>Whole-genome sequencing of Oryza brachyantha reveals mechanisms underlying Oryza genome evolution.</title>
        <authorList>
            <person name="Chen J."/>
            <person name="Huang Q."/>
            <person name="Gao D."/>
            <person name="Wang J."/>
            <person name="Lang Y."/>
            <person name="Liu T."/>
            <person name="Li B."/>
            <person name="Bai Z."/>
            <person name="Luis Goicoechea J."/>
            <person name="Liang C."/>
            <person name="Chen C."/>
            <person name="Zhang W."/>
            <person name="Sun S."/>
            <person name="Liao Y."/>
            <person name="Zhang X."/>
            <person name="Yang L."/>
            <person name="Song C."/>
            <person name="Wang M."/>
            <person name="Shi J."/>
            <person name="Liu G."/>
            <person name="Liu J."/>
            <person name="Zhou H."/>
            <person name="Zhou W."/>
            <person name="Yu Q."/>
            <person name="An N."/>
            <person name="Chen Y."/>
            <person name="Cai Q."/>
            <person name="Wang B."/>
            <person name="Liu B."/>
            <person name="Min J."/>
            <person name="Huang Y."/>
            <person name="Wu H."/>
            <person name="Li Z."/>
            <person name="Zhang Y."/>
            <person name="Yin Y."/>
            <person name="Song W."/>
            <person name="Jiang J."/>
            <person name="Jackson S.A."/>
            <person name="Wing R.A."/>
            <person name="Wang J."/>
            <person name="Chen M."/>
        </authorList>
    </citation>
    <scope>NUCLEOTIDE SEQUENCE [LARGE SCALE GENOMIC DNA]</scope>
    <source>
        <strain evidence="3">cv. IRGC 101232</strain>
    </source>
</reference>
<evidence type="ECO:0000259" key="2">
    <source>
        <dbReference type="PROSITE" id="PS50102"/>
    </source>
</evidence>
<proteinExistence type="predicted"/>
<dbReference type="HOGENOM" id="CLU_889579_0_0_1"/>
<keyword evidence="4" id="KW-1185">Reference proteome</keyword>
<feature type="domain" description="RRM" evidence="2">
    <location>
        <begin position="154"/>
        <end position="231"/>
    </location>
</feature>
<dbReference type="InterPro" id="IPR012677">
    <property type="entry name" value="Nucleotide-bd_a/b_plait_sf"/>
</dbReference>